<evidence type="ECO:0000313" key="3">
    <source>
        <dbReference type="Proteomes" id="UP000190831"/>
    </source>
</evidence>
<evidence type="ECO:0000313" key="2">
    <source>
        <dbReference type="EMBL" id="SCV99859.1"/>
    </source>
</evidence>
<reference evidence="3" key="1">
    <citation type="submission" date="2016-03" db="EMBL/GenBank/DDBJ databases">
        <authorList>
            <person name="Devillers H."/>
        </authorList>
    </citation>
    <scope>NUCLEOTIDE SEQUENCE [LARGE SCALE GENOMIC DNA]</scope>
</reference>
<name>A0A1G4M7Y6_LACFM</name>
<dbReference type="OrthoDB" id="4036394at2759"/>
<feature type="region of interest" description="Disordered" evidence="1">
    <location>
        <begin position="303"/>
        <end position="334"/>
    </location>
</feature>
<keyword evidence="3" id="KW-1185">Reference proteome</keyword>
<sequence>MDSSDYMIIAKSNGFIEVIRDYQHKLESDLSLKPDFVLSCIPLSNNYMLTTELSVAGLEYRDGLLYCCTCFGDLYVFVLNLPADYMQAENMFKMGPSSEEFVQDKNASGTDLHSSEESSFLLHSRFTGRTKLKHVCYYLIPADSNVRTGVQKRYGRIPCFQETIYTNLKKNISNFHINPLDKFSVVTIAPRTPLTIHKIRLPKLFVDFFVAVINLKQHVIDSKYEEVWDLNAACREIHNQSIFEYLKYDTLSSIDHDADPNLWNSLVINMGIADLNAFSVWRQKQGQLKDEIYELFHGPNNECQSKGLPSSDLEVSRERPQSRRERPQNQALRSNSLRRDILTRAIDAPYYSNTTVDKFIRSVRRNTCPVDFKIVKTRSCNTSDGDHDFTGHDGDDTMTSFLTDNYKDMDIISIDKFLVLTAFRPKYIDEPLMKVESFHNSAALFCDAENHESMLTIQRTLRNFSSFKRLFMINDSLCLIFDTHGVLLFDRFKIRNCRNLFANCPSALKAIDFNIGLINDVAVVINNLNECRNCDDCEDDKNISFEAFATCVTGEVLALHGEFYKHSRIGKMVLRDCLRINKNNKFVDQILLINFDEDFEQRKRRPSEELAWTSIKRVKR</sequence>
<feature type="compositionally biased region" description="Basic and acidic residues" evidence="1">
    <location>
        <begin position="314"/>
        <end position="327"/>
    </location>
</feature>
<proteinExistence type="predicted"/>
<dbReference type="OMA" id="YIDEPLM"/>
<dbReference type="STRING" id="4955.A0A1G4M7Y6"/>
<evidence type="ECO:0000256" key="1">
    <source>
        <dbReference type="SAM" id="MobiDB-lite"/>
    </source>
</evidence>
<dbReference type="Proteomes" id="UP000190831">
    <property type="component" value="Chromosome B"/>
</dbReference>
<dbReference type="AlphaFoldDB" id="A0A1G4M7Y6"/>
<accession>A0A1G4M7Y6</accession>
<gene>
    <name evidence="2" type="ORF">LAFE_0B04082G</name>
</gene>
<protein>
    <submittedName>
        <fullName evidence="2">LAFE_0B04082g1_1</fullName>
    </submittedName>
</protein>
<organism evidence="2 3">
    <name type="scientific">Lachancea fermentati</name>
    <name type="common">Zygosaccharomyces fermentati</name>
    <dbReference type="NCBI Taxonomy" id="4955"/>
    <lineage>
        <taxon>Eukaryota</taxon>
        <taxon>Fungi</taxon>
        <taxon>Dikarya</taxon>
        <taxon>Ascomycota</taxon>
        <taxon>Saccharomycotina</taxon>
        <taxon>Saccharomycetes</taxon>
        <taxon>Saccharomycetales</taxon>
        <taxon>Saccharomycetaceae</taxon>
        <taxon>Lachancea</taxon>
    </lineage>
</organism>
<dbReference type="EMBL" id="LT598489">
    <property type="protein sequence ID" value="SCV99859.1"/>
    <property type="molecule type" value="Genomic_DNA"/>
</dbReference>